<feature type="region of interest" description="Disordered" evidence="1">
    <location>
        <begin position="99"/>
        <end position="126"/>
    </location>
</feature>
<dbReference type="AlphaFoldDB" id="A0A4C1U6A5"/>
<name>A0A4C1U6A5_EUMVA</name>
<organism evidence="2 3">
    <name type="scientific">Eumeta variegata</name>
    <name type="common">Bagworm moth</name>
    <name type="synonym">Eumeta japonica</name>
    <dbReference type="NCBI Taxonomy" id="151549"/>
    <lineage>
        <taxon>Eukaryota</taxon>
        <taxon>Metazoa</taxon>
        <taxon>Ecdysozoa</taxon>
        <taxon>Arthropoda</taxon>
        <taxon>Hexapoda</taxon>
        <taxon>Insecta</taxon>
        <taxon>Pterygota</taxon>
        <taxon>Neoptera</taxon>
        <taxon>Endopterygota</taxon>
        <taxon>Lepidoptera</taxon>
        <taxon>Glossata</taxon>
        <taxon>Ditrysia</taxon>
        <taxon>Tineoidea</taxon>
        <taxon>Psychidae</taxon>
        <taxon>Oiketicinae</taxon>
        <taxon>Eumeta</taxon>
    </lineage>
</organism>
<accession>A0A4C1U6A5</accession>
<evidence type="ECO:0000256" key="1">
    <source>
        <dbReference type="SAM" id="MobiDB-lite"/>
    </source>
</evidence>
<evidence type="ECO:0000313" key="2">
    <source>
        <dbReference type="EMBL" id="GBP21902.1"/>
    </source>
</evidence>
<gene>
    <name evidence="2" type="ORF">EVAR_7115_1</name>
</gene>
<sequence>MSRLIGRKSCEERKALEHQLSRRWIGLYGIIGDVTLDFRRGLEGVDNELLQPRVENSDPDKLCRELAMTRNRLRRCLKPSSKSSGKLSAFRYARIRRQRVTSLTRTDRRSTDGAQQPQPVAARAHG</sequence>
<comment type="caution">
    <text evidence="2">The sequence shown here is derived from an EMBL/GenBank/DDBJ whole genome shotgun (WGS) entry which is preliminary data.</text>
</comment>
<reference evidence="2 3" key="1">
    <citation type="journal article" date="2019" name="Commun. Biol.">
        <title>The bagworm genome reveals a unique fibroin gene that provides high tensile strength.</title>
        <authorList>
            <person name="Kono N."/>
            <person name="Nakamura H."/>
            <person name="Ohtoshi R."/>
            <person name="Tomita M."/>
            <person name="Numata K."/>
            <person name="Arakawa K."/>
        </authorList>
    </citation>
    <scope>NUCLEOTIDE SEQUENCE [LARGE SCALE GENOMIC DNA]</scope>
</reference>
<dbReference type="EMBL" id="BGZK01000134">
    <property type="protein sequence ID" value="GBP21902.1"/>
    <property type="molecule type" value="Genomic_DNA"/>
</dbReference>
<protein>
    <submittedName>
        <fullName evidence="2">Uncharacterized protein</fullName>
    </submittedName>
</protein>
<proteinExistence type="predicted"/>
<dbReference type="Proteomes" id="UP000299102">
    <property type="component" value="Unassembled WGS sequence"/>
</dbReference>
<keyword evidence="3" id="KW-1185">Reference proteome</keyword>
<evidence type="ECO:0000313" key="3">
    <source>
        <dbReference type="Proteomes" id="UP000299102"/>
    </source>
</evidence>